<sequence>MESQRTSFSMRPLLLTLSCTWLGTSETQFTLMVAFLRALWFWVLVPADDLMLALSSSLFFKTYNNEIPGLSMEYALMGNFLADIGVIHEFLITIGGSTDSARSSLKFSELRRHLIQRLAS</sequence>
<feature type="transmembrane region" description="Helical" evidence="1">
    <location>
        <begin position="39"/>
        <end position="60"/>
    </location>
</feature>
<keyword evidence="1" id="KW-0472">Membrane</keyword>
<dbReference type="Proteomes" id="UP001054252">
    <property type="component" value="Unassembled WGS sequence"/>
</dbReference>
<dbReference type="AlphaFoldDB" id="A0AAV5I4E9"/>
<evidence type="ECO:0000313" key="3">
    <source>
        <dbReference type="Proteomes" id="UP001054252"/>
    </source>
</evidence>
<accession>A0AAV5I4E9</accession>
<comment type="caution">
    <text evidence="2">The sequence shown here is derived from an EMBL/GenBank/DDBJ whole genome shotgun (WGS) entry which is preliminary data.</text>
</comment>
<evidence type="ECO:0000313" key="2">
    <source>
        <dbReference type="EMBL" id="GKU92564.1"/>
    </source>
</evidence>
<proteinExistence type="predicted"/>
<evidence type="ECO:0000256" key="1">
    <source>
        <dbReference type="SAM" id="Phobius"/>
    </source>
</evidence>
<gene>
    <name evidence="2" type="ORF">SLEP1_g6275</name>
</gene>
<reference evidence="2 3" key="1">
    <citation type="journal article" date="2021" name="Commun. Biol.">
        <title>The genome of Shorea leprosula (Dipterocarpaceae) highlights the ecological relevance of drought in aseasonal tropical rainforests.</title>
        <authorList>
            <person name="Ng K.K.S."/>
            <person name="Kobayashi M.J."/>
            <person name="Fawcett J.A."/>
            <person name="Hatakeyama M."/>
            <person name="Paape T."/>
            <person name="Ng C.H."/>
            <person name="Ang C.C."/>
            <person name="Tnah L.H."/>
            <person name="Lee C.T."/>
            <person name="Nishiyama T."/>
            <person name="Sese J."/>
            <person name="O'Brien M.J."/>
            <person name="Copetti D."/>
            <person name="Mohd Noor M.I."/>
            <person name="Ong R.C."/>
            <person name="Putra M."/>
            <person name="Sireger I.Z."/>
            <person name="Indrioko S."/>
            <person name="Kosugi Y."/>
            <person name="Izuno A."/>
            <person name="Isagi Y."/>
            <person name="Lee S.L."/>
            <person name="Shimizu K.K."/>
        </authorList>
    </citation>
    <scope>NUCLEOTIDE SEQUENCE [LARGE SCALE GENOMIC DNA]</scope>
    <source>
        <strain evidence="2">214</strain>
    </source>
</reference>
<organism evidence="2 3">
    <name type="scientific">Rubroshorea leprosula</name>
    <dbReference type="NCBI Taxonomy" id="152421"/>
    <lineage>
        <taxon>Eukaryota</taxon>
        <taxon>Viridiplantae</taxon>
        <taxon>Streptophyta</taxon>
        <taxon>Embryophyta</taxon>
        <taxon>Tracheophyta</taxon>
        <taxon>Spermatophyta</taxon>
        <taxon>Magnoliopsida</taxon>
        <taxon>eudicotyledons</taxon>
        <taxon>Gunneridae</taxon>
        <taxon>Pentapetalae</taxon>
        <taxon>rosids</taxon>
        <taxon>malvids</taxon>
        <taxon>Malvales</taxon>
        <taxon>Dipterocarpaceae</taxon>
        <taxon>Rubroshorea</taxon>
    </lineage>
</organism>
<keyword evidence="3" id="KW-1185">Reference proteome</keyword>
<keyword evidence="1" id="KW-0812">Transmembrane</keyword>
<protein>
    <submittedName>
        <fullName evidence="2">Uncharacterized protein</fullName>
    </submittedName>
</protein>
<dbReference type="EMBL" id="BPVZ01000006">
    <property type="protein sequence ID" value="GKU92564.1"/>
    <property type="molecule type" value="Genomic_DNA"/>
</dbReference>
<keyword evidence="1" id="KW-1133">Transmembrane helix</keyword>
<name>A0AAV5I4E9_9ROSI</name>